<comment type="catalytic activity">
    <reaction evidence="7">
        <text>L-seryl-[protein] + ATP = O-phospho-L-seryl-[protein] + ADP + H(+)</text>
        <dbReference type="Rhea" id="RHEA:17989"/>
        <dbReference type="Rhea" id="RHEA-COMP:9863"/>
        <dbReference type="Rhea" id="RHEA-COMP:11604"/>
        <dbReference type="ChEBI" id="CHEBI:15378"/>
        <dbReference type="ChEBI" id="CHEBI:29999"/>
        <dbReference type="ChEBI" id="CHEBI:30616"/>
        <dbReference type="ChEBI" id="CHEBI:83421"/>
        <dbReference type="ChEBI" id="CHEBI:456216"/>
        <dbReference type="EC" id="2.7.11.1"/>
    </reaction>
</comment>
<evidence type="ECO:0000313" key="10">
    <source>
        <dbReference type="Proteomes" id="UP001054857"/>
    </source>
</evidence>
<accession>A0AAD3DY95</accession>
<dbReference type="EMBL" id="BMAR01000027">
    <property type="protein sequence ID" value="GFR49002.1"/>
    <property type="molecule type" value="Genomic_DNA"/>
</dbReference>
<evidence type="ECO:0000256" key="5">
    <source>
        <dbReference type="ARBA" id="ARBA00022840"/>
    </source>
</evidence>
<dbReference type="GO" id="GO:0005634">
    <property type="term" value="C:nucleus"/>
    <property type="evidence" value="ECO:0007669"/>
    <property type="project" value="TreeGrafter"/>
</dbReference>
<keyword evidence="10" id="KW-1185">Reference proteome</keyword>
<dbReference type="EC" id="2.7.11.1" evidence="1"/>
<protein>
    <recommendedName>
        <fullName evidence="1">non-specific serine/threonine protein kinase</fullName>
        <ecNumber evidence="1">2.7.11.1</ecNumber>
    </recommendedName>
</protein>
<evidence type="ECO:0000256" key="3">
    <source>
        <dbReference type="ARBA" id="ARBA00022741"/>
    </source>
</evidence>
<gene>
    <name evidence="9" type="ORF">Agub_g11023</name>
</gene>
<keyword evidence="5" id="KW-0067">ATP-binding</keyword>
<keyword evidence="3" id="KW-0547">Nucleotide-binding</keyword>
<name>A0AAD3DY95_9CHLO</name>
<sequence>TTDGSKPSGVQLTEELTRVAGDLGRSLARLHDGGQVLGGVGPASVILRAGDGAVVLADFRCSHTSSLALDKARDLVELEAVLLRLGGDAAGSRGEQERGQEQREAEDAGLARAMFERVLATYRSSSRFWSATHNKLPEARAKLLQQQQQQQQQANNNKRSKLASEPAATDNGNGLVSAAPLAG</sequence>
<keyword evidence="4" id="KW-0418">Kinase</keyword>
<feature type="non-terminal residue" evidence="9">
    <location>
        <position position="1"/>
    </location>
</feature>
<evidence type="ECO:0000256" key="8">
    <source>
        <dbReference type="SAM" id="MobiDB-lite"/>
    </source>
</evidence>
<dbReference type="GO" id="GO:0070525">
    <property type="term" value="P:tRNA threonylcarbamoyladenosine metabolic process"/>
    <property type="evidence" value="ECO:0007669"/>
    <property type="project" value="TreeGrafter"/>
</dbReference>
<dbReference type="PANTHER" id="PTHR12209">
    <property type="entry name" value="NON-SPECIFIC SERINE/THREONINE PROTEIN KINASE"/>
    <property type="match status" value="1"/>
</dbReference>
<keyword evidence="2" id="KW-0808">Transferase</keyword>
<dbReference type="Gene3D" id="1.10.510.10">
    <property type="entry name" value="Transferase(Phosphotransferase) domain 1"/>
    <property type="match status" value="1"/>
</dbReference>
<dbReference type="GO" id="GO:0005829">
    <property type="term" value="C:cytosol"/>
    <property type="evidence" value="ECO:0007669"/>
    <property type="project" value="TreeGrafter"/>
</dbReference>
<evidence type="ECO:0000256" key="1">
    <source>
        <dbReference type="ARBA" id="ARBA00012513"/>
    </source>
</evidence>
<dbReference type="AlphaFoldDB" id="A0AAD3DY95"/>
<comment type="catalytic activity">
    <reaction evidence="6">
        <text>L-threonyl-[protein] + ATP = O-phospho-L-threonyl-[protein] + ADP + H(+)</text>
        <dbReference type="Rhea" id="RHEA:46608"/>
        <dbReference type="Rhea" id="RHEA-COMP:11060"/>
        <dbReference type="Rhea" id="RHEA-COMP:11605"/>
        <dbReference type="ChEBI" id="CHEBI:15378"/>
        <dbReference type="ChEBI" id="CHEBI:30013"/>
        <dbReference type="ChEBI" id="CHEBI:30616"/>
        <dbReference type="ChEBI" id="CHEBI:61977"/>
        <dbReference type="ChEBI" id="CHEBI:456216"/>
        <dbReference type="EC" id="2.7.11.1"/>
    </reaction>
</comment>
<reference evidence="9 10" key="1">
    <citation type="journal article" date="2021" name="Sci. Rep.">
        <title>Genome sequencing of the multicellular alga Astrephomene provides insights into convergent evolution of germ-soma differentiation.</title>
        <authorList>
            <person name="Yamashita S."/>
            <person name="Yamamoto K."/>
            <person name="Matsuzaki R."/>
            <person name="Suzuki S."/>
            <person name="Yamaguchi H."/>
            <person name="Hirooka S."/>
            <person name="Minakuchi Y."/>
            <person name="Miyagishima S."/>
            <person name="Kawachi M."/>
            <person name="Toyoda A."/>
            <person name="Nozaki H."/>
        </authorList>
    </citation>
    <scope>NUCLEOTIDE SEQUENCE [LARGE SCALE GENOMIC DNA]</scope>
    <source>
        <strain evidence="9 10">NIES-4017</strain>
    </source>
</reference>
<dbReference type="PANTHER" id="PTHR12209:SF0">
    <property type="entry name" value="EKC_KEOPS COMPLEX SUBUNIT TP53RK"/>
    <property type="match status" value="1"/>
</dbReference>
<dbReference type="Proteomes" id="UP001054857">
    <property type="component" value="Unassembled WGS sequence"/>
</dbReference>
<evidence type="ECO:0000256" key="6">
    <source>
        <dbReference type="ARBA" id="ARBA00047899"/>
    </source>
</evidence>
<dbReference type="GO" id="GO:0004674">
    <property type="term" value="F:protein serine/threonine kinase activity"/>
    <property type="evidence" value="ECO:0007669"/>
    <property type="project" value="UniProtKB-EC"/>
</dbReference>
<comment type="caution">
    <text evidence="9">The sequence shown here is derived from an EMBL/GenBank/DDBJ whole genome shotgun (WGS) entry which is preliminary data.</text>
</comment>
<proteinExistence type="predicted"/>
<feature type="region of interest" description="Disordered" evidence="8">
    <location>
        <begin position="143"/>
        <end position="183"/>
    </location>
</feature>
<organism evidence="9 10">
    <name type="scientific">Astrephomene gubernaculifera</name>
    <dbReference type="NCBI Taxonomy" id="47775"/>
    <lineage>
        <taxon>Eukaryota</taxon>
        <taxon>Viridiplantae</taxon>
        <taxon>Chlorophyta</taxon>
        <taxon>core chlorophytes</taxon>
        <taxon>Chlorophyceae</taxon>
        <taxon>CS clade</taxon>
        <taxon>Chlamydomonadales</taxon>
        <taxon>Astrephomenaceae</taxon>
        <taxon>Astrephomene</taxon>
    </lineage>
</organism>
<evidence type="ECO:0000256" key="2">
    <source>
        <dbReference type="ARBA" id="ARBA00022679"/>
    </source>
</evidence>
<evidence type="ECO:0000256" key="7">
    <source>
        <dbReference type="ARBA" id="ARBA00048679"/>
    </source>
</evidence>
<dbReference type="GO" id="GO:0000408">
    <property type="term" value="C:EKC/KEOPS complex"/>
    <property type="evidence" value="ECO:0007669"/>
    <property type="project" value="TreeGrafter"/>
</dbReference>
<evidence type="ECO:0000256" key="4">
    <source>
        <dbReference type="ARBA" id="ARBA00022777"/>
    </source>
</evidence>
<evidence type="ECO:0000313" key="9">
    <source>
        <dbReference type="EMBL" id="GFR49002.1"/>
    </source>
</evidence>
<dbReference type="GO" id="GO:0005524">
    <property type="term" value="F:ATP binding"/>
    <property type="evidence" value="ECO:0007669"/>
    <property type="project" value="UniProtKB-KW"/>
</dbReference>